<dbReference type="RefSeq" id="WP_216468942.1">
    <property type="nucleotide sequence ID" value="NZ_JAHLQI010000001.1"/>
</dbReference>
<dbReference type="PROSITE" id="PS51186">
    <property type="entry name" value="GNAT"/>
    <property type="match status" value="1"/>
</dbReference>
<dbReference type="Proteomes" id="UP000783588">
    <property type="component" value="Unassembled WGS sequence"/>
</dbReference>
<reference evidence="2 3" key="1">
    <citation type="submission" date="2021-06" db="EMBL/GenBank/DDBJ databases">
        <authorList>
            <person name="Sun Q."/>
            <person name="Li D."/>
        </authorList>
    </citation>
    <scope>NUCLEOTIDE SEQUENCE [LARGE SCALE GENOMIC DNA]</scope>
    <source>
        <strain evidence="2 3">MSJd-7</strain>
    </source>
</reference>
<evidence type="ECO:0000259" key="1">
    <source>
        <dbReference type="PROSITE" id="PS51186"/>
    </source>
</evidence>
<evidence type="ECO:0000313" key="2">
    <source>
        <dbReference type="EMBL" id="MBU5489340.1"/>
    </source>
</evidence>
<evidence type="ECO:0000313" key="3">
    <source>
        <dbReference type="Proteomes" id="UP000783588"/>
    </source>
</evidence>
<keyword evidence="3" id="KW-1185">Reference proteome</keyword>
<gene>
    <name evidence="2" type="ORF">KQI75_01635</name>
</gene>
<dbReference type="InterPro" id="IPR000182">
    <property type="entry name" value="GNAT_dom"/>
</dbReference>
<proteinExistence type="predicted"/>
<comment type="caution">
    <text evidence="2">The sequence shown here is derived from an EMBL/GenBank/DDBJ whole genome shotgun (WGS) entry which is preliminary data.</text>
</comment>
<dbReference type="Pfam" id="PF00583">
    <property type="entry name" value="Acetyltransf_1"/>
    <property type="match status" value="1"/>
</dbReference>
<feature type="domain" description="N-acetyltransferase" evidence="1">
    <location>
        <begin position="6"/>
        <end position="161"/>
    </location>
</feature>
<accession>A0ABS6ER65</accession>
<sequence length="208" mass="23686">MSEKNRIIRLETKDDYRVVENLTRESFWNVYRPGCMEHYVLHCYRDDPAFVPELDFVMELNGELIGQVIYVRSEIDCDDGRTLPIMTFGPIGIAPAYKRQGYGKQLLDYSMEKAKEIGAGALAIIGNIDFYGKSGFVPAKNKGVRYVNDSEADYFLIKELKPGFLDGISGTYKDPDGYFVCERNPEGFEQFEATFPAKEKQKLPGQLC</sequence>
<protein>
    <submittedName>
        <fullName evidence="2">N-acetyltransferase</fullName>
    </submittedName>
</protein>
<organism evidence="2 3">
    <name type="scientific">Butyricicoccus intestinisimiae</name>
    <dbReference type="NCBI Taxonomy" id="2841509"/>
    <lineage>
        <taxon>Bacteria</taxon>
        <taxon>Bacillati</taxon>
        <taxon>Bacillota</taxon>
        <taxon>Clostridia</taxon>
        <taxon>Eubacteriales</taxon>
        <taxon>Butyricicoccaceae</taxon>
        <taxon>Butyricicoccus</taxon>
    </lineage>
</organism>
<dbReference type="CDD" id="cd04301">
    <property type="entry name" value="NAT_SF"/>
    <property type="match status" value="1"/>
</dbReference>
<name>A0ABS6ER65_9FIRM</name>
<dbReference type="EMBL" id="JAHLQI010000001">
    <property type="protein sequence ID" value="MBU5489340.1"/>
    <property type="molecule type" value="Genomic_DNA"/>
</dbReference>